<dbReference type="EMBL" id="FQVO01000003">
    <property type="protein sequence ID" value="SHE72706.1"/>
    <property type="molecule type" value="Genomic_DNA"/>
</dbReference>
<reference evidence="4" key="1">
    <citation type="submission" date="2016-11" db="EMBL/GenBank/DDBJ databases">
        <authorList>
            <person name="Varghese N."/>
            <person name="Submissions S."/>
        </authorList>
    </citation>
    <scope>NUCLEOTIDE SEQUENCE [LARGE SCALE GENOMIC DNA]</scope>
    <source>
        <strain evidence="4">DSM 26898</strain>
    </source>
</reference>
<dbReference type="OrthoDB" id="9777975at2"/>
<evidence type="ECO:0000259" key="2">
    <source>
        <dbReference type="Pfam" id="PF20434"/>
    </source>
</evidence>
<sequence>MKNILSVFGIVFMILCTGCQQKTVDFGNNISFTIEKNIPYGKDSQQKMDIYFPEKRKRKKDIFIIIHGGGWRGGSKSELTAFTHKLMEKFPGNIFVNADYRLASTRHFALPNQTDDIRYITKYLDQTLSFKPRYILLGNSAGANLSMLYAYQFDRDKNVKAVINIVGPADLNDSGFKKYDDYSFLEKHLIDPAIVPKNISLMDFGSPVHWVSKTSPPTLSFYGTYDDVVPLSQMKILDSALEQNKVYHESYEFNGNHVNWINEPNSDFLIQKIHIFLKNIDKNKTP</sequence>
<dbReference type="InterPro" id="IPR029058">
    <property type="entry name" value="AB_hydrolase_fold"/>
</dbReference>
<dbReference type="Proteomes" id="UP000184236">
    <property type="component" value="Unassembled WGS sequence"/>
</dbReference>
<organism evidence="3 4">
    <name type="scientific">Chryseobacterium takakiae</name>
    <dbReference type="NCBI Taxonomy" id="1302685"/>
    <lineage>
        <taxon>Bacteria</taxon>
        <taxon>Pseudomonadati</taxon>
        <taxon>Bacteroidota</taxon>
        <taxon>Flavobacteriia</taxon>
        <taxon>Flavobacteriales</taxon>
        <taxon>Weeksellaceae</taxon>
        <taxon>Chryseobacterium group</taxon>
        <taxon>Chryseobacterium</taxon>
    </lineage>
</organism>
<dbReference type="Gene3D" id="3.40.50.1820">
    <property type="entry name" value="alpha/beta hydrolase"/>
    <property type="match status" value="1"/>
</dbReference>
<name>A0A1M4VUR1_9FLAO</name>
<dbReference type="PANTHER" id="PTHR48081">
    <property type="entry name" value="AB HYDROLASE SUPERFAMILY PROTEIN C4A8.06C"/>
    <property type="match status" value="1"/>
</dbReference>
<dbReference type="STRING" id="1302685.SAMN05444408_103302"/>
<dbReference type="SUPFAM" id="SSF53474">
    <property type="entry name" value="alpha/beta-Hydrolases"/>
    <property type="match status" value="1"/>
</dbReference>
<keyword evidence="4" id="KW-1185">Reference proteome</keyword>
<accession>A0A1M4VUR1</accession>
<evidence type="ECO:0000256" key="1">
    <source>
        <dbReference type="ARBA" id="ARBA00022801"/>
    </source>
</evidence>
<proteinExistence type="predicted"/>
<gene>
    <name evidence="3" type="ORF">SAMN05444408_103302</name>
</gene>
<feature type="domain" description="BD-FAE-like" evidence="2">
    <location>
        <begin position="48"/>
        <end position="241"/>
    </location>
</feature>
<dbReference type="RefSeq" id="WP_072883955.1">
    <property type="nucleotide sequence ID" value="NZ_FQVO01000003.1"/>
</dbReference>
<dbReference type="AlphaFoldDB" id="A0A1M4VUR1"/>
<evidence type="ECO:0000313" key="3">
    <source>
        <dbReference type="EMBL" id="SHE72706.1"/>
    </source>
</evidence>
<evidence type="ECO:0000313" key="4">
    <source>
        <dbReference type="Proteomes" id="UP000184236"/>
    </source>
</evidence>
<dbReference type="InterPro" id="IPR049492">
    <property type="entry name" value="BD-FAE-like_dom"/>
</dbReference>
<dbReference type="GO" id="GO:0016787">
    <property type="term" value="F:hydrolase activity"/>
    <property type="evidence" value="ECO:0007669"/>
    <property type="project" value="UniProtKB-KW"/>
</dbReference>
<dbReference type="Pfam" id="PF20434">
    <property type="entry name" value="BD-FAE"/>
    <property type="match status" value="1"/>
</dbReference>
<dbReference type="InterPro" id="IPR050300">
    <property type="entry name" value="GDXG_lipolytic_enzyme"/>
</dbReference>
<keyword evidence="1" id="KW-0378">Hydrolase</keyword>
<protein>
    <submittedName>
        <fullName evidence="3">Acetyl esterase/lipase</fullName>
    </submittedName>
</protein>